<evidence type="ECO:0000313" key="2">
    <source>
        <dbReference type="EMBL" id="SOC58364.1"/>
    </source>
</evidence>
<sequence>MSPVTVDTDTTIVDSPDEPLFTPQPTQLMIQLFNEFEPTSYEGKDFQKRRIEWLTQADTEQDQELLKHLLSRLYYVSRMEYRQLMTDAFRGPIRRWHLDLLGRTTDFEIAHSDYDATWFTAISDSLEIARFHHVNRLQGKRLRPDWRTLTKLGDREAIANFCRDKGIQQIVILEDFVGTGAQAEKAIRFACETLPERPILFVPLIVCPSGHERIQELTSEYMNLHYSPFVVAPSAAILGPVAGLDENARDAELRQLVRRTARRTTKDAESPFGYMDTGALIVLFTNCPNNTLPIIHNETSRWRPLFPRSVR</sequence>
<dbReference type="EMBL" id="OBQK01000031">
    <property type="protein sequence ID" value="SOC58364.1"/>
    <property type="molecule type" value="Genomic_DNA"/>
</dbReference>
<protein>
    <recommendedName>
        <fullName evidence="1">PRTase-CE domain-containing protein</fullName>
    </recommendedName>
</protein>
<dbReference type="Pfam" id="PF24390">
    <property type="entry name" value="PRTase-CE"/>
    <property type="match status" value="1"/>
</dbReference>
<reference evidence="3" key="1">
    <citation type="submission" date="2017-08" db="EMBL/GenBank/DDBJ databases">
        <authorList>
            <person name="Varghese N."/>
            <person name="Submissions S."/>
        </authorList>
    </citation>
    <scope>NUCLEOTIDE SEQUENCE [LARGE SCALE GENOMIC DNA]</scope>
    <source>
        <strain evidence="3">USBA17B2</strain>
    </source>
</reference>
<accession>A0A285VWE7</accession>
<dbReference type="AlphaFoldDB" id="A0A285VWE7"/>
<dbReference type="InterPro" id="IPR056920">
    <property type="entry name" value="PRTase-CE"/>
</dbReference>
<evidence type="ECO:0000259" key="1">
    <source>
        <dbReference type="Pfam" id="PF24390"/>
    </source>
</evidence>
<organism evidence="2 3">
    <name type="scientific">Ornithinimicrobium cerasi</name>
    <dbReference type="NCBI Taxonomy" id="2248773"/>
    <lineage>
        <taxon>Bacteria</taxon>
        <taxon>Bacillati</taxon>
        <taxon>Actinomycetota</taxon>
        <taxon>Actinomycetes</taxon>
        <taxon>Micrococcales</taxon>
        <taxon>Ornithinimicrobiaceae</taxon>
        <taxon>Ornithinimicrobium</taxon>
    </lineage>
</organism>
<feature type="domain" description="PRTase-CE" evidence="1">
    <location>
        <begin position="52"/>
        <end position="308"/>
    </location>
</feature>
<dbReference type="RefSeq" id="WP_141401556.1">
    <property type="nucleotide sequence ID" value="NZ_OBQK01000031.1"/>
</dbReference>
<keyword evidence="3" id="KW-1185">Reference proteome</keyword>
<gene>
    <name evidence="2" type="ORF">SAMN05421879_1318</name>
</gene>
<name>A0A285VWE7_9MICO</name>
<dbReference type="Proteomes" id="UP000219688">
    <property type="component" value="Unassembled WGS sequence"/>
</dbReference>
<evidence type="ECO:0000313" key="3">
    <source>
        <dbReference type="Proteomes" id="UP000219688"/>
    </source>
</evidence>
<proteinExistence type="predicted"/>